<feature type="domain" description="GH18" evidence="3">
    <location>
        <begin position="67"/>
        <end position="457"/>
    </location>
</feature>
<dbReference type="PANTHER" id="PTHR11177">
    <property type="entry name" value="CHITINASE"/>
    <property type="match status" value="1"/>
</dbReference>
<reference evidence="4" key="1">
    <citation type="submission" date="2022-07" db="EMBL/GenBank/DDBJ databases">
        <title>Genome Sequence of Agrocybe chaxingu.</title>
        <authorList>
            <person name="Buettner E."/>
        </authorList>
    </citation>
    <scope>NUCLEOTIDE SEQUENCE</scope>
    <source>
        <strain evidence="4">MP-N11</strain>
    </source>
</reference>
<feature type="compositionally biased region" description="Polar residues" evidence="1">
    <location>
        <begin position="816"/>
        <end position="828"/>
    </location>
</feature>
<comment type="caution">
    <text evidence="4">The sequence shown here is derived from an EMBL/GenBank/DDBJ whole genome shotgun (WGS) entry which is preliminary data.</text>
</comment>
<dbReference type="PROSITE" id="PS50195">
    <property type="entry name" value="PX"/>
    <property type="match status" value="1"/>
</dbReference>
<dbReference type="OrthoDB" id="2940229at2759"/>
<dbReference type="SMART" id="SM00312">
    <property type="entry name" value="PX"/>
    <property type="match status" value="1"/>
</dbReference>
<keyword evidence="5" id="KW-1185">Reference proteome</keyword>
<feature type="compositionally biased region" description="Low complexity" evidence="1">
    <location>
        <begin position="495"/>
        <end position="513"/>
    </location>
</feature>
<dbReference type="Gene3D" id="3.20.20.80">
    <property type="entry name" value="Glycosidases"/>
    <property type="match status" value="1"/>
</dbReference>
<dbReference type="AlphaFoldDB" id="A0A9W8TG21"/>
<dbReference type="GO" id="GO:0006032">
    <property type="term" value="P:chitin catabolic process"/>
    <property type="evidence" value="ECO:0007669"/>
    <property type="project" value="TreeGrafter"/>
</dbReference>
<dbReference type="InterPro" id="IPR017853">
    <property type="entry name" value="GH"/>
</dbReference>
<name>A0A9W8TG21_9AGAR</name>
<dbReference type="InterPro" id="IPR036871">
    <property type="entry name" value="PX_dom_sf"/>
</dbReference>
<dbReference type="SUPFAM" id="SSF64268">
    <property type="entry name" value="PX domain"/>
    <property type="match status" value="1"/>
</dbReference>
<dbReference type="GO" id="GO:0005975">
    <property type="term" value="P:carbohydrate metabolic process"/>
    <property type="evidence" value="ECO:0007669"/>
    <property type="project" value="InterPro"/>
</dbReference>
<protein>
    <recommendedName>
        <fullName evidence="6">Chitinase</fullName>
    </recommendedName>
</protein>
<dbReference type="InterPro" id="IPR011583">
    <property type="entry name" value="Chitinase_II/V-like_cat"/>
</dbReference>
<feature type="compositionally biased region" description="Acidic residues" evidence="1">
    <location>
        <begin position="842"/>
        <end position="855"/>
    </location>
</feature>
<evidence type="ECO:0000313" key="4">
    <source>
        <dbReference type="EMBL" id="KAJ3516926.1"/>
    </source>
</evidence>
<feature type="region of interest" description="Disordered" evidence="1">
    <location>
        <begin position="660"/>
        <end position="692"/>
    </location>
</feature>
<dbReference type="SUPFAM" id="SSF51445">
    <property type="entry name" value="(Trans)glycosidases"/>
    <property type="match status" value="1"/>
</dbReference>
<feature type="compositionally biased region" description="Pro residues" evidence="1">
    <location>
        <begin position="942"/>
        <end position="951"/>
    </location>
</feature>
<feature type="region of interest" description="Disordered" evidence="1">
    <location>
        <begin position="1016"/>
        <end position="1070"/>
    </location>
</feature>
<accession>A0A9W8TG21</accession>
<dbReference type="SMART" id="SM00636">
    <property type="entry name" value="Glyco_18"/>
    <property type="match status" value="1"/>
</dbReference>
<evidence type="ECO:0000256" key="1">
    <source>
        <dbReference type="SAM" id="MobiDB-lite"/>
    </source>
</evidence>
<dbReference type="Pfam" id="PF00787">
    <property type="entry name" value="PX"/>
    <property type="match status" value="1"/>
</dbReference>
<dbReference type="InterPro" id="IPR001683">
    <property type="entry name" value="PX_dom"/>
</dbReference>
<sequence length="1070" mass="119633">MTTVDSAIVAKHTTSSTPQPHVIYIIEVTHDNGAIFEVQRRFSDFVALKLALGDCFPLPPKRTITTSVVPCAWVDDRLIEERKRGLQMYLTYLLHDLARRRDPELARFLAPGYYRYAGRLGAANDAKDAPGREILQIDFSKFDVIFFAFVTPNGTAGINWDDGSEKVLQNLVAAARQSGHITKIVLSVDTANLLSFFKILRNAFGPSKIISAAVTQLPWLGPDSAPLADVSAFAAQMTYVNIMNYDVFGASSNPGPNAPLGNLCGTSTQPKATAQAALAQWTKAGMPASKLLLGLPLYGYVSKSSSKKLSGSLIPTPNDPRFPLGAHPRHPPILANGAQGDLSHLWGQQIAFSQIISYGALSKNSDGSYGGVNGYTMGWDDCSDTPYLFNTAKTTVITYDDTWSIANKTQFAKKSGMAGCFTWSMDQTNATEIVGFNHNNVKTFLLSAIMKRAIEDSENPLQTQKSPAKRVRCDSGPRQRPSGSGFPQTPAAVGRVASLSSSASNNSRPSKVSFATPSTPFTPYPSQPSDSPSNPFKRRPNTASLPPITSYRDHIPLRVQFVRKDVFPRQGGVNRVIQVPLNYSFTHLRAVIGWAFELPVRYANGKAGQEEQHLFEVKKGVKMYSQLYKPGQIKTGKTFAKVSNVRDPWHARYGWAVEDEDELEEEEEEEEEVTLEEEMEEIEKEKGSEEEDWTWEDEQMFTLGHVWALGMNPDIGIVYHHSPTTQVHITLNGQKLPRRRGRSNCPYVFSARGRVHLSPPPLPRPIFSHPPSSSPFSGSKGKHKFVPPPQRRVVQEDPTDTPADEDSEEDKENAREFNQNHPFFSSASPLKLRSSKREVILVEDSDEEEEDEDTSQENHNLEINPDKWNRETYAFGRYLLGFMDPSGTSYDDLDESFFVEETPYDPFSDSGDDEPAQEDIKPKRRPPSTPGLTSTTDRSSSPLPPSSPPAIPSTSSPYRLAFANCSWSSLPDLEEHDIILEEHYPNKKYSQTPAPPKARKHRLRIERMERKLERNKQLEYLLQNDEKEDEPEEKDQLAEETKEEEVEEEWTAPLLKEGEVWDPFGDEEEI</sequence>
<feature type="compositionally biased region" description="Acidic residues" evidence="1">
    <location>
        <begin position="797"/>
        <end position="811"/>
    </location>
</feature>
<evidence type="ECO:0008006" key="6">
    <source>
        <dbReference type="Google" id="ProtNLM"/>
    </source>
</evidence>
<dbReference type="SUPFAM" id="SSF54556">
    <property type="entry name" value="Chitinase insertion domain"/>
    <property type="match status" value="1"/>
</dbReference>
<evidence type="ECO:0000259" key="3">
    <source>
        <dbReference type="PROSITE" id="PS51910"/>
    </source>
</evidence>
<proteinExistence type="predicted"/>
<dbReference type="GO" id="GO:0005576">
    <property type="term" value="C:extracellular region"/>
    <property type="evidence" value="ECO:0007669"/>
    <property type="project" value="TreeGrafter"/>
</dbReference>
<feature type="region of interest" description="Disordered" evidence="1">
    <location>
        <begin position="753"/>
        <end position="829"/>
    </location>
</feature>
<dbReference type="EMBL" id="JANKHO010000037">
    <property type="protein sequence ID" value="KAJ3516926.1"/>
    <property type="molecule type" value="Genomic_DNA"/>
</dbReference>
<dbReference type="Gene3D" id="3.30.1520.10">
    <property type="entry name" value="Phox-like domain"/>
    <property type="match status" value="1"/>
</dbReference>
<dbReference type="GO" id="GO:0004568">
    <property type="term" value="F:chitinase activity"/>
    <property type="evidence" value="ECO:0007669"/>
    <property type="project" value="TreeGrafter"/>
</dbReference>
<dbReference type="GO" id="GO:0008061">
    <property type="term" value="F:chitin binding"/>
    <property type="evidence" value="ECO:0007669"/>
    <property type="project" value="InterPro"/>
</dbReference>
<dbReference type="InterPro" id="IPR050314">
    <property type="entry name" value="Glycosyl_Hydrlase_18"/>
</dbReference>
<dbReference type="Pfam" id="PF00704">
    <property type="entry name" value="Glyco_hydro_18"/>
    <property type="match status" value="1"/>
</dbReference>
<gene>
    <name evidence="4" type="ORF">NLJ89_g824</name>
</gene>
<feature type="region of interest" description="Disordered" evidence="1">
    <location>
        <begin position="884"/>
        <end position="955"/>
    </location>
</feature>
<dbReference type="PANTHER" id="PTHR11177:SF317">
    <property type="entry name" value="CHITINASE 12-RELATED"/>
    <property type="match status" value="1"/>
</dbReference>
<feature type="compositionally biased region" description="Acidic residues" evidence="1">
    <location>
        <begin position="1041"/>
        <end position="1050"/>
    </location>
</feature>
<evidence type="ECO:0000313" key="5">
    <source>
        <dbReference type="Proteomes" id="UP001148786"/>
    </source>
</evidence>
<dbReference type="Proteomes" id="UP001148786">
    <property type="component" value="Unassembled WGS sequence"/>
</dbReference>
<feature type="region of interest" description="Disordered" evidence="1">
    <location>
        <begin position="457"/>
        <end position="549"/>
    </location>
</feature>
<dbReference type="Gene3D" id="3.10.50.10">
    <property type="match status" value="1"/>
</dbReference>
<feature type="compositionally biased region" description="Low complexity" evidence="1">
    <location>
        <begin position="767"/>
        <end position="779"/>
    </location>
</feature>
<dbReference type="GO" id="GO:0035091">
    <property type="term" value="F:phosphatidylinositol binding"/>
    <property type="evidence" value="ECO:0007669"/>
    <property type="project" value="InterPro"/>
</dbReference>
<dbReference type="CDD" id="cd06093">
    <property type="entry name" value="PX_domain"/>
    <property type="match status" value="1"/>
</dbReference>
<dbReference type="InterPro" id="IPR029070">
    <property type="entry name" value="Chitinase_insertion_sf"/>
</dbReference>
<organism evidence="4 5">
    <name type="scientific">Agrocybe chaxingu</name>
    <dbReference type="NCBI Taxonomy" id="84603"/>
    <lineage>
        <taxon>Eukaryota</taxon>
        <taxon>Fungi</taxon>
        <taxon>Dikarya</taxon>
        <taxon>Basidiomycota</taxon>
        <taxon>Agaricomycotina</taxon>
        <taxon>Agaricomycetes</taxon>
        <taxon>Agaricomycetidae</taxon>
        <taxon>Agaricales</taxon>
        <taxon>Agaricineae</taxon>
        <taxon>Strophariaceae</taxon>
        <taxon>Agrocybe</taxon>
    </lineage>
</organism>
<feature type="region of interest" description="Disordered" evidence="1">
    <location>
        <begin position="842"/>
        <end position="867"/>
    </location>
</feature>
<dbReference type="InterPro" id="IPR001223">
    <property type="entry name" value="Glyco_hydro18_cat"/>
</dbReference>
<feature type="domain" description="PX" evidence="2">
    <location>
        <begin position="2"/>
        <end position="116"/>
    </location>
</feature>
<dbReference type="PROSITE" id="PS51910">
    <property type="entry name" value="GH18_2"/>
    <property type="match status" value="1"/>
</dbReference>
<evidence type="ECO:0000259" key="2">
    <source>
        <dbReference type="PROSITE" id="PS50195"/>
    </source>
</evidence>